<feature type="transmembrane region" description="Helical" evidence="6">
    <location>
        <begin position="134"/>
        <end position="151"/>
    </location>
</feature>
<dbReference type="InterPro" id="IPR043216">
    <property type="entry name" value="PAP-like"/>
</dbReference>
<proteinExistence type="inferred from homology"/>
<dbReference type="Pfam" id="PF01569">
    <property type="entry name" value="PAP2"/>
    <property type="match status" value="1"/>
</dbReference>
<dbReference type="SMART" id="SM00014">
    <property type="entry name" value="acidPPc"/>
    <property type="match status" value="1"/>
</dbReference>
<evidence type="ECO:0000256" key="5">
    <source>
        <dbReference type="ARBA" id="ARBA00023136"/>
    </source>
</evidence>
<dbReference type="InterPro" id="IPR036938">
    <property type="entry name" value="PAP2/HPO_sf"/>
</dbReference>
<dbReference type="Gene3D" id="1.20.144.10">
    <property type="entry name" value="Phosphatidic acid phosphatase type 2/haloperoxidase"/>
    <property type="match status" value="1"/>
</dbReference>
<evidence type="ECO:0000256" key="6">
    <source>
        <dbReference type="SAM" id="Phobius"/>
    </source>
</evidence>
<sequence length="227" mass="25563">MVGMELASQVRWSNGGFQLGSRVSVGDKVLPLVLVRLYRLLGWFLVGTAIQQLAVDVTRHSIGRLRPHFLELCRPAEWRPVNACINPTLYTPNHRDCYLGNYIEEFVCCFNTSVATPNKLLELRLSFPSGHSSFAFYTMVYLALYLHYVPKKCHHRMLIPVFQALLIGAAWFTSLSQISDYKHHPTDVLGGAIIGLGILALVVSVGIFGLDFPVTECWYLWSELSCD</sequence>
<reference evidence="8 9" key="1">
    <citation type="submission" date="2022-01" db="EMBL/GenBank/DDBJ databases">
        <title>A chromosomal length assembly of Cordylochernes scorpioides.</title>
        <authorList>
            <person name="Zeh D."/>
            <person name="Zeh J."/>
        </authorList>
    </citation>
    <scope>NUCLEOTIDE SEQUENCE [LARGE SCALE GENOMIC DNA]</scope>
    <source>
        <strain evidence="8">IN4F17</strain>
        <tissue evidence="8">Whole Body</tissue>
    </source>
</reference>
<organism evidence="8 9">
    <name type="scientific">Cordylochernes scorpioides</name>
    <dbReference type="NCBI Taxonomy" id="51811"/>
    <lineage>
        <taxon>Eukaryota</taxon>
        <taxon>Metazoa</taxon>
        <taxon>Ecdysozoa</taxon>
        <taxon>Arthropoda</taxon>
        <taxon>Chelicerata</taxon>
        <taxon>Arachnida</taxon>
        <taxon>Pseudoscorpiones</taxon>
        <taxon>Cheliferoidea</taxon>
        <taxon>Chernetidae</taxon>
        <taxon>Cordylochernes</taxon>
    </lineage>
</organism>
<dbReference type="SUPFAM" id="SSF48317">
    <property type="entry name" value="Acid phosphatase/Vanadium-dependent haloperoxidase"/>
    <property type="match status" value="1"/>
</dbReference>
<feature type="transmembrane region" description="Helical" evidence="6">
    <location>
        <begin position="188"/>
        <end position="210"/>
    </location>
</feature>
<keyword evidence="9" id="KW-1185">Reference proteome</keyword>
<keyword evidence="5 6" id="KW-0472">Membrane</keyword>
<dbReference type="InterPro" id="IPR000326">
    <property type="entry name" value="PAP2/HPO"/>
</dbReference>
<evidence type="ECO:0000259" key="7">
    <source>
        <dbReference type="SMART" id="SM00014"/>
    </source>
</evidence>
<comment type="subcellular location">
    <subcellularLocation>
        <location evidence="1">Membrane</location>
        <topology evidence="1">Multi-pass membrane protein</topology>
    </subcellularLocation>
</comment>
<gene>
    <name evidence="8" type="ORF">LAZ67_2002231</name>
</gene>
<evidence type="ECO:0000256" key="1">
    <source>
        <dbReference type="ARBA" id="ARBA00004141"/>
    </source>
</evidence>
<comment type="similarity">
    <text evidence="2">Belongs to the PA-phosphatase related phosphoesterase family.</text>
</comment>
<dbReference type="PANTHER" id="PTHR10165:SF103">
    <property type="entry name" value="PHOSPHOLIPID PHOSPHATASE HOMOLOG 1.2 HOMOLOG"/>
    <property type="match status" value="1"/>
</dbReference>
<evidence type="ECO:0000256" key="3">
    <source>
        <dbReference type="ARBA" id="ARBA00022692"/>
    </source>
</evidence>
<evidence type="ECO:0000313" key="9">
    <source>
        <dbReference type="Proteomes" id="UP001235939"/>
    </source>
</evidence>
<dbReference type="Proteomes" id="UP001235939">
    <property type="component" value="Chromosome 02"/>
</dbReference>
<accession>A0ABY6K3L2</accession>
<keyword evidence="4 6" id="KW-1133">Transmembrane helix</keyword>
<dbReference type="PANTHER" id="PTHR10165">
    <property type="entry name" value="LIPID PHOSPHATE PHOSPHATASE"/>
    <property type="match status" value="1"/>
</dbReference>
<protein>
    <submittedName>
        <fullName evidence="8">PPAP2A</fullName>
    </submittedName>
</protein>
<evidence type="ECO:0000256" key="2">
    <source>
        <dbReference type="ARBA" id="ARBA00008816"/>
    </source>
</evidence>
<evidence type="ECO:0000313" key="8">
    <source>
        <dbReference type="EMBL" id="UYV62881.1"/>
    </source>
</evidence>
<feature type="transmembrane region" description="Helical" evidence="6">
    <location>
        <begin position="157"/>
        <end position="176"/>
    </location>
</feature>
<name>A0ABY6K3L2_9ARAC</name>
<feature type="domain" description="Phosphatidic acid phosphatase type 2/haloperoxidase" evidence="7">
    <location>
        <begin position="41"/>
        <end position="203"/>
    </location>
</feature>
<dbReference type="EMBL" id="CP092864">
    <property type="protein sequence ID" value="UYV62881.1"/>
    <property type="molecule type" value="Genomic_DNA"/>
</dbReference>
<dbReference type="CDD" id="cd03384">
    <property type="entry name" value="PAP2_wunen"/>
    <property type="match status" value="1"/>
</dbReference>
<evidence type="ECO:0000256" key="4">
    <source>
        <dbReference type="ARBA" id="ARBA00022989"/>
    </source>
</evidence>
<keyword evidence="3 6" id="KW-0812">Transmembrane</keyword>